<gene>
    <name evidence="1" type="ORF">KEF85_01575</name>
</gene>
<proteinExistence type="predicted"/>
<dbReference type="Pfam" id="PF05015">
    <property type="entry name" value="HigB-like_toxin"/>
    <property type="match status" value="1"/>
</dbReference>
<sequence length="82" mass="9695">MYLLCFLYREISGWYKFRSCLKTLTRLDIAKSVNDVNLPGWRLHQLSGNLLGYYSIVVNGNWRIIFKFAGEDVVLVDYLDYH</sequence>
<dbReference type="InterPro" id="IPR007711">
    <property type="entry name" value="HigB-1"/>
</dbReference>
<dbReference type="Proteomes" id="UP000676649">
    <property type="component" value="Chromosome"/>
</dbReference>
<organism evidence="1 2">
    <name type="scientific">Methylomonas paludis</name>
    <dbReference type="NCBI Taxonomy" id="1173101"/>
    <lineage>
        <taxon>Bacteria</taxon>
        <taxon>Pseudomonadati</taxon>
        <taxon>Pseudomonadota</taxon>
        <taxon>Gammaproteobacteria</taxon>
        <taxon>Methylococcales</taxon>
        <taxon>Methylococcaceae</taxon>
        <taxon>Methylomonas</taxon>
    </lineage>
</organism>
<reference evidence="1" key="1">
    <citation type="submission" date="2021-04" db="EMBL/GenBank/DDBJ databases">
        <title>Draft genome sequence data of methanotrophic Methylovulum sp. strain S1L and Methylomonas sp. strain S2AM isolated from boreal lake water columns.</title>
        <authorList>
            <person name="Rissanen A.J."/>
            <person name="Mangayil R."/>
            <person name="Svenning M.M."/>
            <person name="Khanongnuch R."/>
        </authorList>
    </citation>
    <scope>NUCLEOTIDE SEQUENCE</scope>
    <source>
        <strain evidence="1">S2AM</strain>
    </source>
</reference>
<dbReference type="PANTHER" id="PTHR40266:SF2">
    <property type="entry name" value="TOXIN HIGB-1"/>
    <property type="match status" value="1"/>
</dbReference>
<dbReference type="EMBL" id="CP073754">
    <property type="protein sequence ID" value="QWF72449.1"/>
    <property type="molecule type" value="Genomic_DNA"/>
</dbReference>
<accession>A0A975MRJ7</accession>
<dbReference type="PANTHER" id="PTHR40266">
    <property type="entry name" value="TOXIN HIGB-1"/>
    <property type="match status" value="1"/>
</dbReference>
<dbReference type="InterPro" id="IPR035093">
    <property type="entry name" value="RelE/ParE_toxin_dom_sf"/>
</dbReference>
<keyword evidence="2" id="KW-1185">Reference proteome</keyword>
<evidence type="ECO:0000313" key="2">
    <source>
        <dbReference type="Proteomes" id="UP000676649"/>
    </source>
</evidence>
<protein>
    <submittedName>
        <fullName evidence="1">Type II toxin-antitoxin system RelE/ParE family toxin</fullName>
    </submittedName>
</protein>
<name>A0A975MRJ7_9GAMM</name>
<dbReference type="KEGG" id="mpad:KEF85_01575"/>
<dbReference type="Gene3D" id="3.30.2310.20">
    <property type="entry name" value="RelE-like"/>
    <property type="match status" value="1"/>
</dbReference>
<evidence type="ECO:0000313" key="1">
    <source>
        <dbReference type="EMBL" id="QWF72449.1"/>
    </source>
</evidence>
<dbReference type="SUPFAM" id="SSF143011">
    <property type="entry name" value="RelE-like"/>
    <property type="match status" value="1"/>
</dbReference>
<dbReference type="AlphaFoldDB" id="A0A975MRJ7"/>